<evidence type="ECO:0000313" key="3">
    <source>
        <dbReference type="Proteomes" id="UP001500339"/>
    </source>
</evidence>
<dbReference type="Gene3D" id="3.40.50.12780">
    <property type="entry name" value="N-terminal domain of ligase-like"/>
    <property type="match status" value="1"/>
</dbReference>
<gene>
    <name evidence="2" type="ORF">GCM10008905_14460</name>
</gene>
<name>A0ABN1IW86_9CLOT</name>
<sequence>MDNYVLVEELIFNDIFSIMREEKEKILIEIFKEQLENNRKNINLKTMYEKLNFNTKNFYSLVEIPYIPVNMFKKFDLYSCHKEDIVRVLNSSGTTTGNPSKIYIDKKTSLRQAQALVATLRDFLGEKRRPLLIADCEEENKKSSNLSARGAAIRGISNFSNKIVYAFDKVGEELKLNLERIEKFKEDYCNEDILIYGFTYIIWSKLIKELQSRGKVVNLPKAKILHSGGWKKLTSQRITKEEFSKVVSEIFNTKNSNVIDFYGMVEQLGVIFIDCEYGYKHVPSFAEVIIRDFLTLEEVKFGEIGLIEVMSSLSSSYPAQAILTEDIGEFIGVDCCKCGRKGKYFKFKSRVEKSETRGCGDTFAEREKVHD</sequence>
<dbReference type="Pfam" id="PF04443">
    <property type="entry name" value="LuxE"/>
    <property type="match status" value="1"/>
</dbReference>
<dbReference type="InterPro" id="IPR042099">
    <property type="entry name" value="ANL_N_sf"/>
</dbReference>
<evidence type="ECO:0000259" key="1">
    <source>
        <dbReference type="Pfam" id="PF04443"/>
    </source>
</evidence>
<comment type="caution">
    <text evidence="2">The sequence shown here is derived from an EMBL/GenBank/DDBJ whole genome shotgun (WGS) entry which is preliminary data.</text>
</comment>
<organism evidence="2 3">
    <name type="scientific">Clostridium malenominatum</name>
    <dbReference type="NCBI Taxonomy" id="1539"/>
    <lineage>
        <taxon>Bacteria</taxon>
        <taxon>Bacillati</taxon>
        <taxon>Bacillota</taxon>
        <taxon>Clostridia</taxon>
        <taxon>Eubacteriales</taxon>
        <taxon>Clostridiaceae</taxon>
        <taxon>Clostridium</taxon>
    </lineage>
</organism>
<dbReference type="InterPro" id="IPR007534">
    <property type="entry name" value="LuxE"/>
</dbReference>
<dbReference type="EMBL" id="BAAACF010000001">
    <property type="protein sequence ID" value="GAA0722682.1"/>
    <property type="molecule type" value="Genomic_DNA"/>
</dbReference>
<dbReference type="RefSeq" id="WP_343768282.1">
    <property type="nucleotide sequence ID" value="NZ_BAAACF010000001.1"/>
</dbReference>
<accession>A0ABN1IW86</accession>
<feature type="domain" description="Acyl-protein synthetase LuxE" evidence="1">
    <location>
        <begin position="8"/>
        <end position="365"/>
    </location>
</feature>
<evidence type="ECO:0000313" key="2">
    <source>
        <dbReference type="EMBL" id="GAA0722682.1"/>
    </source>
</evidence>
<dbReference type="Proteomes" id="UP001500339">
    <property type="component" value="Unassembled WGS sequence"/>
</dbReference>
<protein>
    <submittedName>
        <fullName evidence="2">Acyl-protein synthetase</fullName>
    </submittedName>
</protein>
<proteinExistence type="predicted"/>
<reference evidence="2 3" key="1">
    <citation type="journal article" date="2019" name="Int. J. Syst. Evol. Microbiol.">
        <title>The Global Catalogue of Microorganisms (GCM) 10K type strain sequencing project: providing services to taxonomists for standard genome sequencing and annotation.</title>
        <authorList>
            <consortium name="The Broad Institute Genomics Platform"/>
            <consortium name="The Broad Institute Genome Sequencing Center for Infectious Disease"/>
            <person name="Wu L."/>
            <person name="Ma J."/>
        </authorList>
    </citation>
    <scope>NUCLEOTIDE SEQUENCE [LARGE SCALE GENOMIC DNA]</scope>
    <source>
        <strain evidence="2 3">JCM 1405</strain>
    </source>
</reference>
<keyword evidence="3" id="KW-1185">Reference proteome</keyword>